<feature type="domain" description="VOC" evidence="2">
    <location>
        <begin position="12"/>
        <end position="152"/>
    </location>
</feature>
<dbReference type="Pfam" id="PF00903">
    <property type="entry name" value="Glyoxalase"/>
    <property type="match status" value="1"/>
</dbReference>
<evidence type="ECO:0000313" key="3">
    <source>
        <dbReference type="EMBL" id="GGF35136.1"/>
    </source>
</evidence>
<dbReference type="PANTHER" id="PTHR43048:SF3">
    <property type="entry name" value="METHYLMALONYL-COA EPIMERASE, MITOCHONDRIAL"/>
    <property type="match status" value="1"/>
</dbReference>
<evidence type="ECO:0000256" key="1">
    <source>
        <dbReference type="ARBA" id="ARBA00022723"/>
    </source>
</evidence>
<dbReference type="InterPro" id="IPR051785">
    <property type="entry name" value="MMCE/EMCE_epimerase"/>
</dbReference>
<organism evidence="3 4">
    <name type="scientific">Williamsia phyllosphaerae</name>
    <dbReference type="NCBI Taxonomy" id="885042"/>
    <lineage>
        <taxon>Bacteria</taxon>
        <taxon>Bacillati</taxon>
        <taxon>Actinomycetota</taxon>
        <taxon>Actinomycetes</taxon>
        <taxon>Mycobacteriales</taxon>
        <taxon>Nocardiaceae</taxon>
        <taxon>Williamsia</taxon>
    </lineage>
</organism>
<dbReference type="InterPro" id="IPR037523">
    <property type="entry name" value="VOC_core"/>
</dbReference>
<keyword evidence="1" id="KW-0479">Metal-binding</keyword>
<sequence length="154" mass="16706">MTSPTPSFTVTAVDHTGLTVSDIDRSIRFWTEVMGFELRRRGHLAGEFAEQVTGVDDADISTAIIGAPGHTIELLQYTSPGMSPDELRSPAAPGTKHLAFTVDDIEAVHTRLADGGWFTRGSVQTMTEGPRAGTKFLYLHDSDGLTLEFIELAK</sequence>
<protein>
    <recommendedName>
        <fullName evidence="2">VOC domain-containing protein</fullName>
    </recommendedName>
</protein>
<evidence type="ECO:0000259" key="2">
    <source>
        <dbReference type="PROSITE" id="PS51819"/>
    </source>
</evidence>
<name>A0ABQ1V1X7_9NOCA</name>
<dbReference type="PROSITE" id="PS51819">
    <property type="entry name" value="VOC"/>
    <property type="match status" value="1"/>
</dbReference>
<dbReference type="InterPro" id="IPR004360">
    <property type="entry name" value="Glyas_Fos-R_dOase_dom"/>
</dbReference>
<dbReference type="EMBL" id="BMCS01000002">
    <property type="protein sequence ID" value="GGF35136.1"/>
    <property type="molecule type" value="Genomic_DNA"/>
</dbReference>
<dbReference type="SUPFAM" id="SSF54593">
    <property type="entry name" value="Glyoxalase/Bleomycin resistance protein/Dihydroxybiphenyl dioxygenase"/>
    <property type="match status" value="1"/>
</dbReference>
<accession>A0ABQ1V1X7</accession>
<evidence type="ECO:0000313" key="4">
    <source>
        <dbReference type="Proteomes" id="UP000632454"/>
    </source>
</evidence>
<dbReference type="Gene3D" id="3.10.180.10">
    <property type="entry name" value="2,3-Dihydroxybiphenyl 1,2-Dioxygenase, domain 1"/>
    <property type="match status" value="1"/>
</dbReference>
<reference evidence="4" key="1">
    <citation type="journal article" date="2019" name="Int. J. Syst. Evol. Microbiol.">
        <title>The Global Catalogue of Microorganisms (GCM) 10K type strain sequencing project: providing services to taxonomists for standard genome sequencing and annotation.</title>
        <authorList>
            <consortium name="The Broad Institute Genomics Platform"/>
            <consortium name="The Broad Institute Genome Sequencing Center for Infectious Disease"/>
            <person name="Wu L."/>
            <person name="Ma J."/>
        </authorList>
    </citation>
    <scope>NUCLEOTIDE SEQUENCE [LARGE SCALE GENOMIC DNA]</scope>
    <source>
        <strain evidence="4">CCM 7855</strain>
    </source>
</reference>
<gene>
    <name evidence="3" type="ORF">GCM10007298_33730</name>
</gene>
<dbReference type="InterPro" id="IPR029068">
    <property type="entry name" value="Glyas_Bleomycin-R_OHBP_Dase"/>
</dbReference>
<dbReference type="Proteomes" id="UP000632454">
    <property type="component" value="Unassembled WGS sequence"/>
</dbReference>
<keyword evidence="4" id="KW-1185">Reference proteome</keyword>
<comment type="caution">
    <text evidence="3">The sequence shown here is derived from an EMBL/GenBank/DDBJ whole genome shotgun (WGS) entry which is preliminary data.</text>
</comment>
<proteinExistence type="predicted"/>
<dbReference type="PANTHER" id="PTHR43048">
    <property type="entry name" value="METHYLMALONYL-COA EPIMERASE"/>
    <property type="match status" value="1"/>
</dbReference>
<dbReference type="RefSeq" id="WP_188491080.1">
    <property type="nucleotide sequence ID" value="NZ_BMCS01000002.1"/>
</dbReference>